<evidence type="ECO:0000313" key="2">
    <source>
        <dbReference type="WBParaSite" id="Hba_15634"/>
    </source>
</evidence>
<organism evidence="1 2">
    <name type="scientific">Heterorhabditis bacteriophora</name>
    <name type="common">Entomopathogenic nematode worm</name>
    <dbReference type="NCBI Taxonomy" id="37862"/>
    <lineage>
        <taxon>Eukaryota</taxon>
        <taxon>Metazoa</taxon>
        <taxon>Ecdysozoa</taxon>
        <taxon>Nematoda</taxon>
        <taxon>Chromadorea</taxon>
        <taxon>Rhabditida</taxon>
        <taxon>Rhabditina</taxon>
        <taxon>Rhabditomorpha</taxon>
        <taxon>Strongyloidea</taxon>
        <taxon>Heterorhabditidae</taxon>
        <taxon>Heterorhabditis</taxon>
    </lineage>
</organism>
<protein>
    <submittedName>
        <fullName evidence="2">Acetyltransferase</fullName>
    </submittedName>
</protein>
<dbReference type="Proteomes" id="UP000095283">
    <property type="component" value="Unplaced"/>
</dbReference>
<accession>A0A1I7XD67</accession>
<dbReference type="AlphaFoldDB" id="A0A1I7XD67"/>
<keyword evidence="1" id="KW-1185">Reference proteome</keyword>
<name>A0A1I7XD67_HETBA</name>
<proteinExistence type="predicted"/>
<sequence length="159" mass="18088">MNLKELTLFNSSDVLEIAERAIFIPLMCNVHQMQVEMNLCINEDRHTGEVYAIAHAGQFTNDDKAYVYYDTPEYVVANGDSVLPVQMNNCKILNGSSIYCFAKMTTRCNVFTMESCQILARKVGENFTFTRNFGSAKIIATTESVRFRHDNVKDDYKGI</sequence>
<evidence type="ECO:0000313" key="1">
    <source>
        <dbReference type="Proteomes" id="UP000095283"/>
    </source>
</evidence>
<reference evidence="2" key="1">
    <citation type="submission" date="2016-11" db="UniProtKB">
        <authorList>
            <consortium name="WormBaseParasite"/>
        </authorList>
    </citation>
    <scope>IDENTIFICATION</scope>
</reference>
<dbReference type="WBParaSite" id="Hba_15634">
    <property type="protein sequence ID" value="Hba_15634"/>
    <property type="gene ID" value="Hba_15634"/>
</dbReference>